<evidence type="ECO:0000313" key="4">
    <source>
        <dbReference type="Proteomes" id="UP000326179"/>
    </source>
</evidence>
<keyword evidence="2" id="KW-0472">Membrane</keyword>
<feature type="transmembrane region" description="Helical" evidence="2">
    <location>
        <begin position="195"/>
        <end position="217"/>
    </location>
</feature>
<feature type="compositionally biased region" description="Polar residues" evidence="1">
    <location>
        <begin position="130"/>
        <end position="141"/>
    </location>
</feature>
<dbReference type="AlphaFoldDB" id="A0A5Q0L5N9"/>
<reference evidence="3 4" key="1">
    <citation type="submission" date="2019-10" db="EMBL/GenBank/DDBJ databases">
        <title>A novel species.</title>
        <authorList>
            <person name="Gao J."/>
        </authorList>
    </citation>
    <scope>NUCLEOTIDE SEQUENCE [LARGE SCALE GENOMIC DNA]</scope>
    <source>
        <strain evidence="3 4">QMT-28</strain>
    </source>
</reference>
<dbReference type="InterPro" id="IPR001387">
    <property type="entry name" value="Cro/C1-type_HTH"/>
</dbReference>
<feature type="compositionally biased region" description="Low complexity" evidence="1">
    <location>
        <begin position="109"/>
        <end position="129"/>
    </location>
</feature>
<keyword evidence="4" id="KW-1185">Reference proteome</keyword>
<feature type="compositionally biased region" description="Low complexity" evidence="1">
    <location>
        <begin position="149"/>
        <end position="173"/>
    </location>
</feature>
<dbReference type="EMBL" id="CP045643">
    <property type="protein sequence ID" value="QFZ72293.1"/>
    <property type="molecule type" value="Genomic_DNA"/>
</dbReference>
<dbReference type="GO" id="GO:0003677">
    <property type="term" value="F:DNA binding"/>
    <property type="evidence" value="ECO:0007669"/>
    <property type="project" value="InterPro"/>
</dbReference>
<name>A0A5Q0L5N9_9ACTN</name>
<dbReference type="InterPro" id="IPR021224">
    <property type="entry name" value="DUF2690"/>
</dbReference>
<protein>
    <submittedName>
        <fullName evidence="3">DUF2690 domain-containing protein</fullName>
    </submittedName>
</protein>
<sequence length="361" mass="37693">MTPSAPSPSGARLAVVLTQLKQRTGMSLAQLASATTFSKSSWERYLNGKSLPPRSAVKELCRLAGEPADHPLALLDIARTHRVDEVNRADGVDRTGRTEVDVSTRGAPGRQSTGTRTGTSAGQRTGTGTETPAGQSTSTRTEAPDRQRTGTGTETPASAPAAAPPATARPDAGQSETGLSGVGHIRTGPTGNRRVIVVTALASVCAVVLGTLVFIHLPTSQRKPASPSPAPPPATGPLCRHTACQNKDPIAMRCAADPLTLAEHETATGAWIQVRYSLECGTSWARMWGADVDDRVEIRASGRDDSVRAAQVTSRGEADTYVRTSMSVVSPGMSVKACFLPATGGGKECFETRTDKAVFAP</sequence>
<dbReference type="KEGG" id="sfy:GFH48_02585"/>
<dbReference type="Gene3D" id="1.10.260.40">
    <property type="entry name" value="lambda repressor-like DNA-binding domains"/>
    <property type="match status" value="1"/>
</dbReference>
<dbReference type="SUPFAM" id="SSF47413">
    <property type="entry name" value="lambda repressor-like DNA-binding domains"/>
    <property type="match status" value="1"/>
</dbReference>
<feature type="compositionally biased region" description="Basic and acidic residues" evidence="1">
    <location>
        <begin position="88"/>
        <end position="102"/>
    </location>
</feature>
<dbReference type="InterPro" id="IPR010982">
    <property type="entry name" value="Lambda_DNA-bd_dom_sf"/>
</dbReference>
<organism evidence="3 4">
    <name type="scientific">Streptomyces fagopyri</name>
    <dbReference type="NCBI Taxonomy" id="2662397"/>
    <lineage>
        <taxon>Bacteria</taxon>
        <taxon>Bacillati</taxon>
        <taxon>Actinomycetota</taxon>
        <taxon>Actinomycetes</taxon>
        <taxon>Kitasatosporales</taxon>
        <taxon>Streptomycetaceae</taxon>
        <taxon>Streptomyces</taxon>
    </lineage>
</organism>
<dbReference type="Proteomes" id="UP000326179">
    <property type="component" value="Chromosome"/>
</dbReference>
<evidence type="ECO:0000256" key="1">
    <source>
        <dbReference type="SAM" id="MobiDB-lite"/>
    </source>
</evidence>
<evidence type="ECO:0000313" key="3">
    <source>
        <dbReference type="EMBL" id="QFZ72293.1"/>
    </source>
</evidence>
<feature type="region of interest" description="Disordered" evidence="1">
    <location>
        <begin position="88"/>
        <end position="189"/>
    </location>
</feature>
<evidence type="ECO:0000256" key="2">
    <source>
        <dbReference type="SAM" id="Phobius"/>
    </source>
</evidence>
<accession>A0A5Q0L5N9</accession>
<dbReference type="Pfam" id="PF10901">
    <property type="entry name" value="DUF2690"/>
    <property type="match status" value="1"/>
</dbReference>
<proteinExistence type="predicted"/>
<dbReference type="RefSeq" id="WP_153286663.1">
    <property type="nucleotide sequence ID" value="NZ_CP045643.1"/>
</dbReference>
<gene>
    <name evidence="3" type="ORF">GFH48_02585</name>
</gene>
<dbReference type="CDD" id="cd00093">
    <property type="entry name" value="HTH_XRE"/>
    <property type="match status" value="1"/>
</dbReference>
<keyword evidence="2" id="KW-1133">Transmembrane helix</keyword>
<dbReference type="Pfam" id="PF13560">
    <property type="entry name" value="HTH_31"/>
    <property type="match status" value="1"/>
</dbReference>
<keyword evidence="2" id="KW-0812">Transmembrane</keyword>